<organism evidence="1 2">
    <name type="scientific">Leeuwenhoekiella aequorea</name>
    <dbReference type="NCBI Taxonomy" id="283736"/>
    <lineage>
        <taxon>Bacteria</taxon>
        <taxon>Pseudomonadati</taxon>
        <taxon>Bacteroidota</taxon>
        <taxon>Flavobacteriia</taxon>
        <taxon>Flavobacteriales</taxon>
        <taxon>Flavobacteriaceae</taxon>
        <taxon>Leeuwenhoekiella</taxon>
    </lineage>
</organism>
<dbReference type="AlphaFoldDB" id="A0A4Q0PDH5"/>
<evidence type="ECO:0000313" key="2">
    <source>
        <dbReference type="Proteomes" id="UP000289238"/>
    </source>
</evidence>
<gene>
    <name evidence="1" type="ORF">DSM00_378</name>
</gene>
<name>A0A4Q0PDH5_9FLAO</name>
<dbReference type="EMBL" id="QOVM01000001">
    <property type="protein sequence ID" value="RXG24588.1"/>
    <property type="molecule type" value="Genomic_DNA"/>
</dbReference>
<comment type="caution">
    <text evidence="1">The sequence shown here is derived from an EMBL/GenBank/DDBJ whole genome shotgun (WGS) entry which is preliminary data.</text>
</comment>
<dbReference type="Proteomes" id="UP000289238">
    <property type="component" value="Unassembled WGS sequence"/>
</dbReference>
<evidence type="ECO:0000313" key="1">
    <source>
        <dbReference type="EMBL" id="RXG24588.1"/>
    </source>
</evidence>
<sequence>MPKNPNILNDLHCVRFRNVGFKRTMVLSPSAEKSFNRFLVDSLGQDVFLISTALGLDVYYCYPASKTDFIVKNLWLFQENTELVNKQIVHEHHKDEVLLYFTTVVNTLLKHPQLFLSTCKKFVFQYKRTLIKNQLITLLFSSFELHLQELITQNRLPYISKIERIMQEIYIPSFQNINSLGVLYHSDESLN</sequence>
<proteinExistence type="predicted"/>
<dbReference type="RefSeq" id="WP_128756318.1">
    <property type="nucleotide sequence ID" value="NZ_QOVM01000001.1"/>
</dbReference>
<dbReference type="OrthoDB" id="1450004at2"/>
<reference evidence="1 2" key="1">
    <citation type="submission" date="2018-07" db="EMBL/GenBank/DDBJ databases">
        <title>Leeuwenhoekiella genomics.</title>
        <authorList>
            <person name="Tahon G."/>
            <person name="Willems A."/>
        </authorList>
    </citation>
    <scope>NUCLEOTIDE SEQUENCE [LARGE SCALE GENOMIC DNA]</scope>
    <source>
        <strain evidence="1 2">LMG 22550</strain>
    </source>
</reference>
<keyword evidence="2" id="KW-1185">Reference proteome</keyword>
<accession>A0A4Q0PDH5</accession>
<protein>
    <submittedName>
        <fullName evidence="1">Uncharacterized protein</fullName>
    </submittedName>
</protein>